<dbReference type="EMBL" id="LSRX01001661">
    <property type="protein sequence ID" value="OLP78110.1"/>
    <property type="molecule type" value="Genomic_DNA"/>
</dbReference>
<dbReference type="OMA" id="WAGEMAD"/>
<evidence type="ECO:0000256" key="6">
    <source>
        <dbReference type="ARBA" id="ARBA00023157"/>
    </source>
</evidence>
<dbReference type="AlphaFoldDB" id="A0A1Q9C5B4"/>
<dbReference type="GO" id="GO:0016788">
    <property type="term" value="F:hydrolase activity, acting on ester bonds"/>
    <property type="evidence" value="ECO:0007669"/>
    <property type="project" value="InterPro"/>
</dbReference>
<dbReference type="GO" id="GO:0003676">
    <property type="term" value="F:nucleic acid binding"/>
    <property type="evidence" value="ECO:0007669"/>
    <property type="project" value="InterPro"/>
</dbReference>
<keyword evidence="9" id="KW-0812">Transmembrane</keyword>
<protein>
    <submittedName>
        <fullName evidence="10">Nuclease S1</fullName>
    </submittedName>
</protein>
<evidence type="ECO:0000256" key="9">
    <source>
        <dbReference type="SAM" id="Phobius"/>
    </source>
</evidence>
<evidence type="ECO:0000256" key="7">
    <source>
        <dbReference type="ARBA" id="ARBA00023180"/>
    </source>
</evidence>
<evidence type="ECO:0000313" key="10">
    <source>
        <dbReference type="EMBL" id="OLP78110.1"/>
    </source>
</evidence>
<accession>A0A1Q9C5B4</accession>
<keyword evidence="2" id="KW-0540">Nuclease</keyword>
<dbReference type="InterPro" id="IPR003154">
    <property type="entry name" value="S1/P1nuclease"/>
</dbReference>
<keyword evidence="4" id="KW-0255">Endonuclease</keyword>
<organism evidence="10 11">
    <name type="scientific">Symbiodinium microadriaticum</name>
    <name type="common">Dinoflagellate</name>
    <name type="synonym">Zooxanthella microadriatica</name>
    <dbReference type="NCBI Taxonomy" id="2951"/>
    <lineage>
        <taxon>Eukaryota</taxon>
        <taxon>Sar</taxon>
        <taxon>Alveolata</taxon>
        <taxon>Dinophyceae</taxon>
        <taxon>Suessiales</taxon>
        <taxon>Symbiodiniaceae</taxon>
        <taxon>Symbiodinium</taxon>
    </lineage>
</organism>
<evidence type="ECO:0000256" key="1">
    <source>
        <dbReference type="ARBA" id="ARBA00009547"/>
    </source>
</evidence>
<evidence type="ECO:0000256" key="2">
    <source>
        <dbReference type="ARBA" id="ARBA00022722"/>
    </source>
</evidence>
<evidence type="ECO:0000256" key="5">
    <source>
        <dbReference type="ARBA" id="ARBA00022801"/>
    </source>
</evidence>
<comment type="similarity">
    <text evidence="1">Belongs to the nuclease type I family.</text>
</comment>
<keyword evidence="5" id="KW-0378">Hydrolase</keyword>
<evidence type="ECO:0000256" key="3">
    <source>
        <dbReference type="ARBA" id="ARBA00022723"/>
    </source>
</evidence>
<keyword evidence="6" id="KW-1015">Disulfide bond</keyword>
<dbReference type="Proteomes" id="UP000186817">
    <property type="component" value="Unassembled WGS sequence"/>
</dbReference>
<evidence type="ECO:0000256" key="8">
    <source>
        <dbReference type="SAM" id="MobiDB-lite"/>
    </source>
</evidence>
<dbReference type="PANTHER" id="PTHR33146:SF26">
    <property type="entry name" value="ENDONUCLEASE 4"/>
    <property type="match status" value="1"/>
</dbReference>
<dbReference type="GO" id="GO:0006308">
    <property type="term" value="P:DNA catabolic process"/>
    <property type="evidence" value="ECO:0007669"/>
    <property type="project" value="InterPro"/>
</dbReference>
<dbReference type="Gene3D" id="1.10.575.10">
    <property type="entry name" value="P1 Nuclease"/>
    <property type="match status" value="1"/>
</dbReference>
<dbReference type="GO" id="GO:0004519">
    <property type="term" value="F:endonuclease activity"/>
    <property type="evidence" value="ECO:0007669"/>
    <property type="project" value="UniProtKB-KW"/>
</dbReference>
<comment type="caution">
    <text evidence="10">The sequence shown here is derived from an EMBL/GenBank/DDBJ whole genome shotgun (WGS) entry which is preliminary data.</text>
</comment>
<reference evidence="10 11" key="1">
    <citation type="submission" date="2016-02" db="EMBL/GenBank/DDBJ databases">
        <title>Genome analysis of coral dinoflagellate symbionts highlights evolutionary adaptations to a symbiotic lifestyle.</title>
        <authorList>
            <person name="Aranda M."/>
            <person name="Li Y."/>
            <person name="Liew Y.J."/>
            <person name="Baumgarten S."/>
            <person name="Simakov O."/>
            <person name="Wilson M."/>
            <person name="Piel J."/>
            <person name="Ashoor H."/>
            <person name="Bougouffa S."/>
            <person name="Bajic V.B."/>
            <person name="Ryu T."/>
            <person name="Ravasi T."/>
            <person name="Bayer T."/>
            <person name="Micklem G."/>
            <person name="Kim H."/>
            <person name="Bhak J."/>
            <person name="Lajeunesse T.C."/>
            <person name="Voolstra C.R."/>
        </authorList>
    </citation>
    <scope>NUCLEOTIDE SEQUENCE [LARGE SCALE GENOMIC DNA]</scope>
    <source>
        <strain evidence="10 11">CCMP2467</strain>
    </source>
</reference>
<keyword evidence="11" id="KW-1185">Reference proteome</keyword>
<dbReference type="GO" id="GO:0046872">
    <property type="term" value="F:metal ion binding"/>
    <property type="evidence" value="ECO:0007669"/>
    <property type="project" value="UniProtKB-KW"/>
</dbReference>
<dbReference type="Pfam" id="PF02265">
    <property type="entry name" value="S1-P1_nuclease"/>
    <property type="match status" value="1"/>
</dbReference>
<dbReference type="SUPFAM" id="SSF48537">
    <property type="entry name" value="Phospholipase C/P1 nuclease"/>
    <property type="match status" value="1"/>
</dbReference>
<sequence length="478" mass="53615">MLGESIEYLAQARETLGTVTNRLQANHTRRPTPAMIPVTGMSLALGLATLLQQCQDAGAWGEAGHERLNEVAQRLLHGKHRDQIRTMMHSDVAAAASWEKVMTSKYPETEKLHWHHQKPEWTCGQRDAQKTEHIRCNGKGAEDGSMFCALAFFFSHFADEMLLKEYPEPKVSIDTPKKIPAFEKVNVDDLADGQPRKNARAAFYLRWLTTLVGDLHQPLHWLAENSFGADVKIVYQGQEHSLLSFWEEHLPKKLPEIPSMTMLDLEYKAQYHQWGHRLPPELFRQWAGEMADKVCNEIYGPMYVNHADGSRKIETPFQLSEELFSNWVKLADQMIQEGGERLALVFLDIIEHRRHKAAQKEGRGLPPPLLAASVPAASVAEGGKSANSIPAPVKDVKLQSPDAPTPPIREGSTGSASGQAKLLYGLHRARRKRAWRNLTINLIIAAVVVPALLFGLHLHSRSPGNLARMFALGKHEHM</sequence>
<gene>
    <name evidence="10" type="primary">nucS</name>
    <name evidence="10" type="ORF">AK812_SmicGene41756</name>
</gene>
<proteinExistence type="inferred from homology"/>
<keyword evidence="9" id="KW-1133">Transmembrane helix</keyword>
<feature type="transmembrane region" description="Helical" evidence="9">
    <location>
        <begin position="438"/>
        <end position="459"/>
    </location>
</feature>
<keyword evidence="3" id="KW-0479">Metal-binding</keyword>
<evidence type="ECO:0000313" key="11">
    <source>
        <dbReference type="Proteomes" id="UP000186817"/>
    </source>
</evidence>
<dbReference type="PANTHER" id="PTHR33146">
    <property type="entry name" value="ENDONUCLEASE 4"/>
    <property type="match status" value="1"/>
</dbReference>
<evidence type="ECO:0000256" key="4">
    <source>
        <dbReference type="ARBA" id="ARBA00022759"/>
    </source>
</evidence>
<name>A0A1Q9C5B4_SYMMI</name>
<dbReference type="InterPro" id="IPR008947">
    <property type="entry name" value="PLipase_C/P1_nuclease_dom_sf"/>
</dbReference>
<dbReference type="OrthoDB" id="441446at2759"/>
<feature type="region of interest" description="Disordered" evidence="8">
    <location>
        <begin position="383"/>
        <end position="416"/>
    </location>
</feature>
<keyword evidence="9" id="KW-0472">Membrane</keyword>
<keyword evidence="7" id="KW-0325">Glycoprotein</keyword>